<feature type="compositionally biased region" description="Low complexity" evidence="2">
    <location>
        <begin position="560"/>
        <end position="578"/>
    </location>
</feature>
<dbReference type="GO" id="GO:0003723">
    <property type="term" value="F:RNA binding"/>
    <property type="evidence" value="ECO:0000318"/>
    <property type="project" value="GO_Central"/>
</dbReference>
<reference evidence="3 4" key="2">
    <citation type="journal article" date="2008" name="Nature">
        <title>The Phaeodactylum genome reveals the evolutionary history of diatom genomes.</title>
        <authorList>
            <person name="Bowler C."/>
            <person name="Allen A.E."/>
            <person name="Badger J.H."/>
            <person name="Grimwood J."/>
            <person name="Jabbari K."/>
            <person name="Kuo A."/>
            <person name="Maheswari U."/>
            <person name="Martens C."/>
            <person name="Maumus F."/>
            <person name="Otillar R.P."/>
            <person name="Rayko E."/>
            <person name="Salamov A."/>
            <person name="Vandepoele K."/>
            <person name="Beszteri B."/>
            <person name="Gruber A."/>
            <person name="Heijde M."/>
            <person name="Katinka M."/>
            <person name="Mock T."/>
            <person name="Valentin K."/>
            <person name="Verret F."/>
            <person name="Berges J.A."/>
            <person name="Brownlee C."/>
            <person name="Cadoret J.P."/>
            <person name="Chiovitti A."/>
            <person name="Choi C.J."/>
            <person name="Coesel S."/>
            <person name="De Martino A."/>
            <person name="Detter J.C."/>
            <person name="Durkin C."/>
            <person name="Falciatore A."/>
            <person name="Fournet J."/>
            <person name="Haruta M."/>
            <person name="Huysman M.J."/>
            <person name="Jenkins B.D."/>
            <person name="Jiroutova K."/>
            <person name="Jorgensen R.E."/>
            <person name="Joubert Y."/>
            <person name="Kaplan A."/>
            <person name="Kroger N."/>
            <person name="Kroth P.G."/>
            <person name="La Roche J."/>
            <person name="Lindquist E."/>
            <person name="Lommer M."/>
            <person name="Martin-Jezequel V."/>
            <person name="Lopez P.J."/>
            <person name="Lucas S."/>
            <person name="Mangogna M."/>
            <person name="McGinnis K."/>
            <person name="Medlin L.K."/>
            <person name="Montsant A."/>
            <person name="Oudot-Le Secq M.P."/>
            <person name="Napoli C."/>
            <person name="Obornik M."/>
            <person name="Parker M.S."/>
            <person name="Petit J.L."/>
            <person name="Porcel B.M."/>
            <person name="Poulsen N."/>
            <person name="Robison M."/>
            <person name="Rychlewski L."/>
            <person name="Rynearson T.A."/>
            <person name="Schmutz J."/>
            <person name="Shapiro H."/>
            <person name="Siaut M."/>
            <person name="Stanley M."/>
            <person name="Sussman M.R."/>
            <person name="Taylor A.R."/>
            <person name="Vardi A."/>
            <person name="von Dassow P."/>
            <person name="Vyverman W."/>
            <person name="Willis A."/>
            <person name="Wyrwicz L.S."/>
            <person name="Rokhsar D.S."/>
            <person name="Weissenbach J."/>
            <person name="Armbrust E.V."/>
            <person name="Green B.R."/>
            <person name="Van de Peer Y."/>
            <person name="Grigoriev I.V."/>
        </authorList>
    </citation>
    <scope>NUCLEOTIDE SEQUENCE [LARGE SCALE GENOMIC DNA]</scope>
    <source>
        <strain evidence="3 4">CCMP1335</strain>
    </source>
</reference>
<dbReference type="HOGENOM" id="CLU_392095_0_0_1"/>
<dbReference type="InterPro" id="IPR025574">
    <property type="entry name" value="Nucleoporin_FG_rpt"/>
</dbReference>
<evidence type="ECO:0000256" key="1">
    <source>
        <dbReference type="ARBA" id="ARBA00008926"/>
    </source>
</evidence>
<proteinExistence type="inferred from homology"/>
<dbReference type="GO" id="GO:0017056">
    <property type="term" value="F:structural constituent of nuclear pore"/>
    <property type="evidence" value="ECO:0000318"/>
    <property type="project" value="GO_Central"/>
</dbReference>
<dbReference type="eggNOG" id="KOG0845">
    <property type="taxonomic scope" value="Eukaryota"/>
</dbReference>
<dbReference type="GO" id="GO:0008139">
    <property type="term" value="F:nuclear localization sequence binding"/>
    <property type="evidence" value="ECO:0000318"/>
    <property type="project" value="GO_Central"/>
</dbReference>
<comment type="similarity">
    <text evidence="1">Belongs to the nucleoporin GLFG family.</text>
</comment>
<evidence type="ECO:0000256" key="2">
    <source>
        <dbReference type="SAM" id="MobiDB-lite"/>
    </source>
</evidence>
<dbReference type="PaxDb" id="35128-Thaps22359"/>
<reference evidence="3 4" key="1">
    <citation type="journal article" date="2004" name="Science">
        <title>The genome of the diatom Thalassiosira pseudonana: ecology, evolution, and metabolism.</title>
        <authorList>
            <person name="Armbrust E.V."/>
            <person name="Berges J.A."/>
            <person name="Bowler C."/>
            <person name="Green B.R."/>
            <person name="Martinez D."/>
            <person name="Putnam N.H."/>
            <person name="Zhou S."/>
            <person name="Allen A.E."/>
            <person name="Apt K.E."/>
            <person name="Bechner M."/>
            <person name="Brzezinski M.A."/>
            <person name="Chaal B.K."/>
            <person name="Chiovitti A."/>
            <person name="Davis A.K."/>
            <person name="Demarest M.S."/>
            <person name="Detter J.C."/>
            <person name="Glavina T."/>
            <person name="Goodstein D."/>
            <person name="Hadi M.Z."/>
            <person name="Hellsten U."/>
            <person name="Hildebrand M."/>
            <person name="Jenkins B.D."/>
            <person name="Jurka J."/>
            <person name="Kapitonov V.V."/>
            <person name="Kroger N."/>
            <person name="Lau W.W."/>
            <person name="Lane T.W."/>
            <person name="Larimer F.W."/>
            <person name="Lippmeier J.C."/>
            <person name="Lucas S."/>
            <person name="Medina M."/>
            <person name="Montsant A."/>
            <person name="Obornik M."/>
            <person name="Parker M.S."/>
            <person name="Palenik B."/>
            <person name="Pazour G.J."/>
            <person name="Richardson P.M."/>
            <person name="Rynearson T.A."/>
            <person name="Saito M.A."/>
            <person name="Schwartz D.C."/>
            <person name="Thamatrakoln K."/>
            <person name="Valentin K."/>
            <person name="Vardi A."/>
            <person name="Wilkerson F.P."/>
            <person name="Rokhsar D.S."/>
        </authorList>
    </citation>
    <scope>NUCLEOTIDE SEQUENCE [LARGE SCALE GENOMIC DNA]</scope>
    <source>
        <strain evidence="3 4">CCMP1335</strain>
    </source>
</reference>
<dbReference type="Pfam" id="PF13634">
    <property type="entry name" value="Nucleoporin_FG"/>
    <property type="match status" value="4"/>
</dbReference>
<feature type="region of interest" description="Disordered" evidence="2">
    <location>
        <begin position="327"/>
        <end position="365"/>
    </location>
</feature>
<dbReference type="InParanoid" id="B8BZW1"/>
<dbReference type="AlphaFoldDB" id="B8BZW1"/>
<dbReference type="GO" id="GO:0034398">
    <property type="term" value="P:telomere tethering at nuclear periphery"/>
    <property type="evidence" value="ECO:0000318"/>
    <property type="project" value="GO_Central"/>
</dbReference>
<feature type="compositionally biased region" description="Basic residues" evidence="2">
    <location>
        <begin position="691"/>
        <end position="704"/>
    </location>
</feature>
<protein>
    <recommendedName>
        <fullName evidence="5">Nucleoporin Nup54 alpha-helical domain-containing protein</fullName>
    </recommendedName>
</protein>
<sequence>MAFSFGAPTAAAPTLAASTSFSFGGATAAAPAFGAPSSAAPSTSLFGSTPAASTTAPSTSLFGGTPAPASGGGGLFGSNPVLFAFNSIQAPAPSTSLFGSTPAPSTGGLFGSTPAAPSTTSLFGAPSSAVNSGGLFGSTQSAAPAFGTAQPQQQQQFQQQQQQHATPLSANTPYSQLPDSAKKTIDSIYQLMMQHRRTLASVKTMAPSLLRIEGQENIHSASDSNDNIPPSSPADAAAGFAKRSSSSKSKEPIDPSNMSLPQQMINLHTQINTLLRSAESNMAEAQQLKSRAGNAACVAKMHGAWPVESVAARRGVALSSVRAVLGDRKDASSGRSDGTSALGGGNGGTASSSTSSGGTPASSLNVSGMNNVDAVALQHMMDVRAASVDRMETMPSPYLWEVLHNFEERVAIVQRDVDAVKARLTIAEEAERVQALGGSGMPLGDETALLLSNNCFAAMASLMMYEGGGIGRQVPLCKQLASLARSQNEQFLRIAAQAARVHEGLEEVKMRYRRFCENNMTYGGGHYEDPFLRADVEEIRRERELQQRIIEEQLATVSPVKTSFSTTTTTSTAPATSSLFGTPSAAPSSGGLFGNNPAPAPSTGLFGAPGVFGAPSPAPSTSLFGAAPTPAPSTSLFGSTPAPAPSTGGLFGSTPAAAPAATGGLFGNPSPAPATEGLFATPTTPAPTLAPRKKPGSRSGGRRR</sequence>
<feature type="compositionally biased region" description="Low complexity" evidence="2">
    <location>
        <begin position="220"/>
        <end position="235"/>
    </location>
</feature>
<dbReference type="KEGG" id="tps:THAPSDRAFT_22359"/>
<feature type="region of interest" description="Disordered" evidence="2">
    <location>
        <begin position="141"/>
        <end position="179"/>
    </location>
</feature>
<organism evidence="3 4">
    <name type="scientific">Thalassiosira pseudonana</name>
    <name type="common">Marine diatom</name>
    <name type="synonym">Cyclotella nana</name>
    <dbReference type="NCBI Taxonomy" id="35128"/>
    <lineage>
        <taxon>Eukaryota</taxon>
        <taxon>Sar</taxon>
        <taxon>Stramenopiles</taxon>
        <taxon>Ochrophyta</taxon>
        <taxon>Bacillariophyta</taxon>
        <taxon>Coscinodiscophyceae</taxon>
        <taxon>Thalassiosirophycidae</taxon>
        <taxon>Thalassiosirales</taxon>
        <taxon>Thalassiosiraceae</taxon>
        <taxon>Thalassiosira</taxon>
    </lineage>
</organism>
<feature type="region of interest" description="Disordered" evidence="2">
    <location>
        <begin position="560"/>
        <end position="601"/>
    </location>
</feature>
<dbReference type="Gene3D" id="6.10.140.1350">
    <property type="match status" value="1"/>
</dbReference>
<feature type="compositionally biased region" description="Polar residues" evidence="2">
    <location>
        <begin position="164"/>
        <end position="178"/>
    </location>
</feature>
<accession>B8BZW1</accession>
<dbReference type="GO" id="GO:0044614">
    <property type="term" value="C:nuclear pore cytoplasmic filaments"/>
    <property type="evidence" value="ECO:0000318"/>
    <property type="project" value="GO_Central"/>
</dbReference>
<evidence type="ECO:0000313" key="4">
    <source>
        <dbReference type="Proteomes" id="UP000001449"/>
    </source>
</evidence>
<dbReference type="GO" id="GO:0000973">
    <property type="term" value="P:post-transcriptional tethering of RNA polymerase II gene DNA at nuclear periphery"/>
    <property type="evidence" value="ECO:0000318"/>
    <property type="project" value="GO_Central"/>
</dbReference>
<dbReference type="InterPro" id="IPR037665">
    <property type="entry name" value="Nucleoporin_S59-like"/>
</dbReference>
<dbReference type="EMBL" id="CM000641">
    <property type="protein sequence ID" value="EED92956.1"/>
    <property type="molecule type" value="Genomic_DNA"/>
</dbReference>
<dbReference type="RefSeq" id="XP_002289419.1">
    <property type="nucleotide sequence ID" value="XM_002289383.1"/>
</dbReference>
<dbReference type="PANTHER" id="PTHR23198:SF6">
    <property type="entry name" value="NUCLEAR PORE COMPLEX PROTEIN NUP98-NUP96"/>
    <property type="match status" value="1"/>
</dbReference>
<feature type="compositionally biased region" description="Low complexity" evidence="2">
    <location>
        <begin position="680"/>
        <end position="690"/>
    </location>
</feature>
<name>B8BZW1_THAPS</name>
<dbReference type="Proteomes" id="UP000001449">
    <property type="component" value="Chromosome 4"/>
</dbReference>
<feature type="region of interest" description="Disordered" evidence="2">
    <location>
        <begin position="219"/>
        <end position="261"/>
    </location>
</feature>
<evidence type="ECO:0008006" key="5">
    <source>
        <dbReference type="Google" id="ProtNLM"/>
    </source>
</evidence>
<dbReference type="GO" id="GO:0006606">
    <property type="term" value="P:protein import into nucleus"/>
    <property type="evidence" value="ECO:0000318"/>
    <property type="project" value="GO_Central"/>
</dbReference>
<gene>
    <name evidence="3" type="ORF">THAPSDRAFT_22359</name>
</gene>
<dbReference type="OMA" id="MMQHRRT"/>
<dbReference type="PANTHER" id="PTHR23198">
    <property type="entry name" value="NUCLEOPORIN"/>
    <property type="match status" value="1"/>
</dbReference>
<feature type="region of interest" description="Disordered" evidence="2">
    <location>
        <begin position="623"/>
        <end position="704"/>
    </location>
</feature>
<evidence type="ECO:0000313" key="3">
    <source>
        <dbReference type="EMBL" id="EED92956.1"/>
    </source>
</evidence>
<feature type="compositionally biased region" description="Low complexity" evidence="2">
    <location>
        <begin position="654"/>
        <end position="663"/>
    </location>
</feature>
<keyword evidence="4" id="KW-1185">Reference proteome</keyword>
<dbReference type="GO" id="GO:0006405">
    <property type="term" value="P:RNA export from nucleus"/>
    <property type="evidence" value="ECO:0000318"/>
    <property type="project" value="GO_Central"/>
</dbReference>
<feature type="compositionally biased region" description="Low complexity" evidence="2">
    <location>
        <begin position="150"/>
        <end position="163"/>
    </location>
</feature>
<dbReference type="STRING" id="35128.B8BZW1"/>
<dbReference type="GeneID" id="7448857"/>
<feature type="compositionally biased region" description="Low complexity" evidence="2">
    <location>
        <begin position="349"/>
        <end position="363"/>
    </location>
</feature>